<dbReference type="InterPro" id="IPR012431">
    <property type="entry name" value="PDDEXK_10"/>
</dbReference>
<evidence type="ECO:0000313" key="2">
    <source>
        <dbReference type="Proteomes" id="UP000767446"/>
    </source>
</evidence>
<dbReference type="AlphaFoldDB" id="A0A941GYI0"/>
<dbReference type="Pfam" id="PF07788">
    <property type="entry name" value="PDDEXK_10"/>
    <property type="match status" value="1"/>
</dbReference>
<proteinExistence type="predicted"/>
<sequence length="121" mass="14159">MSPEEFFYKMLKEGLENYFDTEIIRLTEYDHNGEIFGRPDEIELDLIIKDDLLIICELGFSMSKGRIYMFDKKVSFYENHHQKKANRKLVIAPLIYPGVVKIGEKLGIEVYNSVEAVKVIH</sequence>
<accession>A0A941GYI0</accession>
<dbReference type="EMBL" id="JADQBC010000077">
    <property type="protein sequence ID" value="MBR8828578.1"/>
    <property type="molecule type" value="Genomic_DNA"/>
</dbReference>
<protein>
    <submittedName>
        <fullName evidence="1">DUF3782 domain-containing protein</fullName>
    </submittedName>
</protein>
<dbReference type="Proteomes" id="UP000767446">
    <property type="component" value="Unassembled WGS sequence"/>
</dbReference>
<dbReference type="PANTHER" id="PTHR34314:SF6">
    <property type="entry name" value="DUF3782 DOMAIN-CONTAINING PROTEIN"/>
    <property type="match status" value="1"/>
</dbReference>
<gene>
    <name evidence="1" type="ORF">DSM107014_11885</name>
</gene>
<dbReference type="Pfam" id="PF12644">
    <property type="entry name" value="DUF3782"/>
    <property type="match status" value="1"/>
</dbReference>
<evidence type="ECO:0000313" key="1">
    <source>
        <dbReference type="EMBL" id="MBR8828578.1"/>
    </source>
</evidence>
<organism evidence="1 2">
    <name type="scientific">Gomphosphaeria aponina SAG 52.96 = DSM 107014</name>
    <dbReference type="NCBI Taxonomy" id="1521640"/>
    <lineage>
        <taxon>Bacteria</taxon>
        <taxon>Bacillati</taxon>
        <taxon>Cyanobacteriota</taxon>
        <taxon>Cyanophyceae</taxon>
        <taxon>Oscillatoriophycideae</taxon>
        <taxon>Chroococcales</taxon>
        <taxon>Gomphosphaeriaceae</taxon>
        <taxon>Gomphosphaeria</taxon>
    </lineage>
</organism>
<comment type="caution">
    <text evidence="1">The sequence shown here is derived from an EMBL/GenBank/DDBJ whole genome shotgun (WGS) entry which is preliminary data.</text>
</comment>
<reference evidence="1" key="1">
    <citation type="submission" date="2021-02" db="EMBL/GenBank/DDBJ databases">
        <title>Metagenome analyses of Stigonema ocellatum DSM 106950, Chlorogloea purpurea SAG 13.99 and Gomphosphaeria aponina DSM 107014.</title>
        <authorList>
            <person name="Marter P."/>
            <person name="Huang S."/>
        </authorList>
    </citation>
    <scope>NUCLEOTIDE SEQUENCE</scope>
    <source>
        <strain evidence="1">JP213</strain>
    </source>
</reference>
<dbReference type="InterPro" id="IPR024271">
    <property type="entry name" value="DUF3782"/>
</dbReference>
<name>A0A941GYI0_9CHRO</name>
<dbReference type="PANTHER" id="PTHR34314">
    <property type="entry name" value="CRENARCHAEAL PROTEIN, PUTATIVE-RELATED"/>
    <property type="match status" value="1"/>
</dbReference>